<reference evidence="7" key="1">
    <citation type="submission" date="2023-01" db="EMBL/GenBank/DDBJ databases">
        <title>Vibrio sp. CB1-14 genome sequencing.</title>
        <authorList>
            <person name="Otstavnykh N."/>
            <person name="Isaeva M."/>
            <person name="Meleshko D."/>
        </authorList>
    </citation>
    <scope>NUCLEOTIDE SEQUENCE</scope>
    <source>
        <strain evidence="7">CB1-14</strain>
    </source>
</reference>
<evidence type="ECO:0000256" key="5">
    <source>
        <dbReference type="PIRSR" id="PIRSR602129-50"/>
    </source>
</evidence>
<dbReference type="InterPro" id="IPR002129">
    <property type="entry name" value="PyrdxlP-dep_de-COase"/>
</dbReference>
<dbReference type="InterPro" id="IPR015424">
    <property type="entry name" value="PyrdxlP-dep_Trfase"/>
</dbReference>
<accession>A0AAU8BQ88</accession>
<sequence>MPIMKLSQSYFPKTGYGKEDVLNKLDELKQDMVPVEGGRFGMYSLKGNEDIQDIVEQAALKFFSFNALFTFMNKPAGQIEDELIEMIREIFHGSDDMRANFTTGGSESIYCAMKAMRDWARETMPHIKEPELVMPYSAHSAFSRGGKYFGIKIVRTPVAADNRVDIGATKAAINENTIGLVGSAPCWPFGVYDRIEELSELATEKGLWLHVDACVGGYLAPFVKKAGYELPNWDFTVPGVRSISADMHKYGYAPKPMSTVMYRGGDEQFHHYTVVDDWPCGAYFTQSLGGSRTFASTAGAWAVMNYLGEDGYVENAKRIMTIKQMMIDGLAQSNDLRTANTDLSLLIIDSPTLDITKVVAGMSQRGWSLLGNAQPPAIHLAIDPISDEQVERMLIDFYDVVEEVRSGEGEQQGSLSYSGGHGQSYTPKWVRQVLEILPKKLSK</sequence>
<dbReference type="GO" id="GO:0030170">
    <property type="term" value="F:pyridoxal phosphate binding"/>
    <property type="evidence" value="ECO:0007669"/>
    <property type="project" value="InterPro"/>
</dbReference>
<keyword evidence="3 6" id="KW-0456">Lyase</keyword>
<dbReference type="PANTHER" id="PTHR42735:SF6">
    <property type="entry name" value="SPHINGOSINE-1-PHOSPHATE LYASE 1"/>
    <property type="match status" value="1"/>
</dbReference>
<evidence type="ECO:0000256" key="3">
    <source>
        <dbReference type="ARBA" id="ARBA00023239"/>
    </source>
</evidence>
<dbReference type="Gene3D" id="3.40.640.10">
    <property type="entry name" value="Type I PLP-dependent aspartate aminotransferase-like (Major domain)"/>
    <property type="match status" value="1"/>
</dbReference>
<dbReference type="Gene3D" id="3.90.1150.10">
    <property type="entry name" value="Aspartate Aminotransferase, domain 1"/>
    <property type="match status" value="1"/>
</dbReference>
<name>A0AAU8BQ88_9VIBR</name>
<dbReference type="GO" id="GO:0008483">
    <property type="term" value="F:transaminase activity"/>
    <property type="evidence" value="ECO:0007669"/>
    <property type="project" value="UniProtKB-KW"/>
</dbReference>
<comment type="similarity">
    <text evidence="4">Belongs to the group II decarboxylase family. Sphingosine-1-phosphate lyase subfamily.</text>
</comment>
<evidence type="ECO:0000313" key="7">
    <source>
        <dbReference type="EMBL" id="XCD18876.1"/>
    </source>
</evidence>
<dbReference type="Pfam" id="PF00282">
    <property type="entry name" value="Pyridoxal_deC"/>
    <property type="match status" value="1"/>
</dbReference>
<keyword evidence="7" id="KW-0032">Aminotransferase</keyword>
<organism evidence="7">
    <name type="scientific">Vibrio chaetopteri</name>
    <dbReference type="NCBI Taxonomy" id="3016528"/>
    <lineage>
        <taxon>Bacteria</taxon>
        <taxon>Pseudomonadati</taxon>
        <taxon>Pseudomonadota</taxon>
        <taxon>Gammaproteobacteria</taxon>
        <taxon>Vibrionales</taxon>
        <taxon>Vibrionaceae</taxon>
        <taxon>Vibrio</taxon>
    </lineage>
</organism>
<dbReference type="GO" id="GO:0016830">
    <property type="term" value="F:carbon-carbon lyase activity"/>
    <property type="evidence" value="ECO:0007669"/>
    <property type="project" value="InterPro"/>
</dbReference>
<evidence type="ECO:0000256" key="6">
    <source>
        <dbReference type="RuleBase" id="RU000382"/>
    </source>
</evidence>
<dbReference type="PANTHER" id="PTHR42735">
    <property type="match status" value="1"/>
</dbReference>
<dbReference type="GO" id="GO:0019752">
    <property type="term" value="P:carboxylic acid metabolic process"/>
    <property type="evidence" value="ECO:0007669"/>
    <property type="project" value="InterPro"/>
</dbReference>
<dbReference type="Gene3D" id="6.10.140.2150">
    <property type="match status" value="1"/>
</dbReference>
<gene>
    <name evidence="7" type="ORF">PG915_19230</name>
</gene>
<dbReference type="InterPro" id="IPR050477">
    <property type="entry name" value="GrpII_AminoAcid_Decarb"/>
</dbReference>
<evidence type="ECO:0000256" key="2">
    <source>
        <dbReference type="ARBA" id="ARBA00022898"/>
    </source>
</evidence>
<dbReference type="SUPFAM" id="SSF53383">
    <property type="entry name" value="PLP-dependent transferases"/>
    <property type="match status" value="1"/>
</dbReference>
<feature type="modified residue" description="N6-(pyridoxal phosphate)lysine" evidence="5">
    <location>
        <position position="249"/>
    </location>
</feature>
<evidence type="ECO:0000256" key="4">
    <source>
        <dbReference type="ARBA" id="ARBA00038302"/>
    </source>
</evidence>
<dbReference type="InterPro" id="IPR015422">
    <property type="entry name" value="PyrdxlP-dep_Trfase_small"/>
</dbReference>
<keyword evidence="7" id="KW-0808">Transferase</keyword>
<dbReference type="AlphaFoldDB" id="A0AAU8BQ88"/>
<proteinExistence type="inferred from homology"/>
<dbReference type="InterPro" id="IPR015421">
    <property type="entry name" value="PyrdxlP-dep_Trfase_major"/>
</dbReference>
<dbReference type="RefSeq" id="WP_353500013.1">
    <property type="nucleotide sequence ID" value="NZ_CP115921.1"/>
</dbReference>
<keyword evidence="2 5" id="KW-0663">Pyridoxal phosphate</keyword>
<dbReference type="KEGG" id="vck:PG915_19230"/>
<comment type="cofactor">
    <cofactor evidence="1 5 6">
        <name>pyridoxal 5'-phosphate</name>
        <dbReference type="ChEBI" id="CHEBI:597326"/>
    </cofactor>
</comment>
<evidence type="ECO:0000256" key="1">
    <source>
        <dbReference type="ARBA" id="ARBA00001933"/>
    </source>
</evidence>
<protein>
    <submittedName>
        <fullName evidence="7">Aspartate aminotransferase family protein</fullName>
    </submittedName>
</protein>
<dbReference type="EMBL" id="CP115921">
    <property type="protein sequence ID" value="XCD18876.1"/>
    <property type="molecule type" value="Genomic_DNA"/>
</dbReference>